<keyword evidence="2" id="KW-0677">Repeat</keyword>
<dbReference type="GO" id="GO:0030042">
    <property type="term" value="P:actin filament depolymerization"/>
    <property type="evidence" value="ECO:0007669"/>
    <property type="project" value="TreeGrafter"/>
</dbReference>
<gene>
    <name evidence="4" type="ORF">CPEL01642_LOCUS7779</name>
</gene>
<evidence type="ECO:0008006" key="5">
    <source>
        <dbReference type="Google" id="ProtNLM"/>
    </source>
</evidence>
<proteinExistence type="predicted"/>
<dbReference type="PROSITE" id="PS50294">
    <property type="entry name" value="WD_REPEATS_REGION"/>
    <property type="match status" value="4"/>
</dbReference>
<dbReference type="PROSITE" id="PS50082">
    <property type="entry name" value="WD_REPEATS_2"/>
    <property type="match status" value="5"/>
</dbReference>
<dbReference type="InterPro" id="IPR036322">
    <property type="entry name" value="WD40_repeat_dom_sf"/>
</dbReference>
<evidence type="ECO:0000256" key="3">
    <source>
        <dbReference type="PROSITE-ProRule" id="PRU00221"/>
    </source>
</evidence>
<feature type="repeat" description="WD" evidence="3">
    <location>
        <begin position="187"/>
        <end position="228"/>
    </location>
</feature>
<dbReference type="SUPFAM" id="SSF50978">
    <property type="entry name" value="WD40 repeat-like"/>
    <property type="match status" value="2"/>
</dbReference>
<name>A0A7S0L7A9_9EUKA</name>
<keyword evidence="1 3" id="KW-0853">WD repeat</keyword>
<dbReference type="FunFam" id="2.130.10.10:FF:000102">
    <property type="entry name" value="Actin-interacting protein 1"/>
    <property type="match status" value="1"/>
</dbReference>
<dbReference type="Pfam" id="PF00400">
    <property type="entry name" value="WD40"/>
    <property type="match status" value="6"/>
</dbReference>
<dbReference type="GO" id="GO:0030864">
    <property type="term" value="C:cortical actin cytoskeleton"/>
    <property type="evidence" value="ECO:0007669"/>
    <property type="project" value="TreeGrafter"/>
</dbReference>
<organism evidence="4">
    <name type="scientific">Coccolithus braarudii</name>
    <dbReference type="NCBI Taxonomy" id="221442"/>
    <lineage>
        <taxon>Eukaryota</taxon>
        <taxon>Haptista</taxon>
        <taxon>Haptophyta</taxon>
        <taxon>Prymnesiophyceae</taxon>
        <taxon>Coccolithales</taxon>
        <taxon>Coccolithaceae</taxon>
        <taxon>Coccolithus</taxon>
    </lineage>
</organism>
<feature type="repeat" description="WD" evidence="3">
    <location>
        <begin position="580"/>
        <end position="612"/>
    </location>
</feature>
<dbReference type="GO" id="GO:0051015">
    <property type="term" value="F:actin filament binding"/>
    <property type="evidence" value="ECO:0007669"/>
    <property type="project" value="TreeGrafter"/>
</dbReference>
<dbReference type="InterPro" id="IPR019775">
    <property type="entry name" value="WD40_repeat_CS"/>
</dbReference>
<protein>
    <recommendedName>
        <fullName evidence="5">Anaphase-promoting complex subunit 4 WD40 domain-containing protein</fullName>
    </recommendedName>
</protein>
<sequence>MSAKLTIPPFPPTVRGQAQSIKTDPKGQKLIYTHGRLVVTRDVAPTDGNPIQTMLYTEHQYAVTAAAIAPSGCYMASGDERGTVRVWACDMPEKILKLETTVFGGTVLDIAWSPDSQRICAVGNGQQQFGKVFMWDSGNTVGEISGHSKKITTCSMKSSRPFRIATGSDDLGVNIYNGPPFKFAKKMKVHERFVNCVRFSPDGARIISVASDMMAAVFDGKEGDLLIEKKVAGGSIYSAAWTADSSKVVIACADKKTYLLDAATLEAVGCFEFGKSVEDMQVACAYCAASDSILSYSLGGQLSLFDSGSLSSGPKSVQVGHNMAICSLAISGGYLVSGGSSSIDEQGSTTSTSKGCMRAWDLATATAQPFAGKGHSARILALAALKDGTVVSVGVDDKAIFSSTSPLAYGVEVGLSAAVRGLGCGGELAVVPLCNDKVAIINGARQASETALTFSPSVAAVDLADSCIAVGADGFGDNFAVAVLSPSGAVVKTLSKHRGAISALAFTADSARLASACSNKEIVVWDPREGTPLITGLQGYHYARVSSLAWSAAGVLASGGVDQTVLVWDLDNKKTKHTMKLAHQGGVTAVCFVSEDTLASAGLDACIKLWTV</sequence>
<reference evidence="4" key="1">
    <citation type="submission" date="2021-01" db="EMBL/GenBank/DDBJ databases">
        <authorList>
            <person name="Corre E."/>
            <person name="Pelletier E."/>
            <person name="Niang G."/>
            <person name="Scheremetjew M."/>
            <person name="Finn R."/>
            <person name="Kale V."/>
            <person name="Holt S."/>
            <person name="Cochrane G."/>
            <person name="Meng A."/>
            <person name="Brown T."/>
            <person name="Cohen L."/>
        </authorList>
    </citation>
    <scope>NUCLEOTIDE SEQUENCE</scope>
    <source>
        <strain evidence="4">PLY182g</strain>
    </source>
</reference>
<evidence type="ECO:0000256" key="2">
    <source>
        <dbReference type="ARBA" id="ARBA00022737"/>
    </source>
</evidence>
<feature type="repeat" description="WD" evidence="3">
    <location>
        <begin position="56"/>
        <end position="87"/>
    </location>
</feature>
<dbReference type="EMBL" id="HBEY01016070">
    <property type="protein sequence ID" value="CAD8604444.1"/>
    <property type="molecule type" value="Transcribed_RNA"/>
</dbReference>
<feature type="repeat" description="WD" evidence="3">
    <location>
        <begin position="538"/>
        <end position="578"/>
    </location>
</feature>
<dbReference type="PANTHER" id="PTHR19856">
    <property type="entry name" value="WD-REPEATCONTAINING PROTEIN WDR1"/>
    <property type="match status" value="1"/>
</dbReference>
<evidence type="ECO:0000256" key="1">
    <source>
        <dbReference type="ARBA" id="ARBA00022574"/>
    </source>
</evidence>
<dbReference type="PANTHER" id="PTHR19856:SF0">
    <property type="entry name" value="WD REPEAT-CONTAINING PROTEIN 1"/>
    <property type="match status" value="1"/>
</dbReference>
<feature type="repeat" description="WD" evidence="3">
    <location>
        <begin position="494"/>
        <end position="535"/>
    </location>
</feature>
<accession>A0A7S0L7A9</accession>
<dbReference type="SMART" id="SM00320">
    <property type="entry name" value="WD40"/>
    <property type="match status" value="10"/>
</dbReference>
<dbReference type="InterPro" id="IPR001680">
    <property type="entry name" value="WD40_rpt"/>
</dbReference>
<dbReference type="InterPro" id="IPR015943">
    <property type="entry name" value="WD40/YVTN_repeat-like_dom_sf"/>
</dbReference>
<dbReference type="AlphaFoldDB" id="A0A7S0L7A9"/>
<dbReference type="PROSITE" id="PS00678">
    <property type="entry name" value="WD_REPEATS_1"/>
    <property type="match status" value="1"/>
</dbReference>
<dbReference type="Gene3D" id="2.130.10.10">
    <property type="entry name" value="YVTN repeat-like/Quinoprotein amine dehydrogenase"/>
    <property type="match status" value="2"/>
</dbReference>
<evidence type="ECO:0000313" key="4">
    <source>
        <dbReference type="EMBL" id="CAD8604444.1"/>
    </source>
</evidence>